<dbReference type="AlphaFoldDB" id="A0A0W8FGB2"/>
<reference evidence="2" key="1">
    <citation type="journal article" date="2015" name="Proc. Natl. Acad. Sci. U.S.A.">
        <title>Networks of energetic and metabolic interactions define dynamics in microbial communities.</title>
        <authorList>
            <person name="Embree M."/>
            <person name="Liu J.K."/>
            <person name="Al-Bassam M.M."/>
            <person name="Zengler K."/>
        </authorList>
    </citation>
    <scope>NUCLEOTIDE SEQUENCE</scope>
</reference>
<dbReference type="EMBL" id="LNQE01001256">
    <property type="protein sequence ID" value="KUG19793.1"/>
    <property type="molecule type" value="Genomic_DNA"/>
</dbReference>
<organism evidence="2">
    <name type="scientific">hydrocarbon metagenome</name>
    <dbReference type="NCBI Taxonomy" id="938273"/>
    <lineage>
        <taxon>unclassified sequences</taxon>
        <taxon>metagenomes</taxon>
        <taxon>ecological metagenomes</taxon>
    </lineage>
</organism>
<feature type="region of interest" description="Disordered" evidence="1">
    <location>
        <begin position="31"/>
        <end position="53"/>
    </location>
</feature>
<evidence type="ECO:0000313" key="2">
    <source>
        <dbReference type="EMBL" id="KUG19793.1"/>
    </source>
</evidence>
<proteinExistence type="predicted"/>
<sequence length="53" mass="5514">MTGTCKYNVRVECRPADGMIPGAVEGFLSRQDPVQGIDGDGALPGRGIPSARP</sequence>
<evidence type="ECO:0000256" key="1">
    <source>
        <dbReference type="SAM" id="MobiDB-lite"/>
    </source>
</evidence>
<accession>A0A0W8FGB2</accession>
<name>A0A0W8FGB2_9ZZZZ</name>
<gene>
    <name evidence="2" type="ORF">ASZ90_010470</name>
</gene>
<comment type="caution">
    <text evidence="2">The sequence shown here is derived from an EMBL/GenBank/DDBJ whole genome shotgun (WGS) entry which is preliminary data.</text>
</comment>
<protein>
    <submittedName>
        <fullName evidence="2">Uncharacterized protein</fullName>
    </submittedName>
</protein>